<evidence type="ECO:0000256" key="1">
    <source>
        <dbReference type="ARBA" id="ARBA00008324"/>
    </source>
</evidence>
<dbReference type="Pfam" id="PF03061">
    <property type="entry name" value="4HBT"/>
    <property type="match status" value="1"/>
</dbReference>
<evidence type="ECO:0000259" key="3">
    <source>
        <dbReference type="Pfam" id="PF03061"/>
    </source>
</evidence>
<dbReference type="CDD" id="cd03443">
    <property type="entry name" value="PaaI_thioesterase"/>
    <property type="match status" value="1"/>
</dbReference>
<dbReference type="Gene3D" id="3.10.129.10">
    <property type="entry name" value="Hotdog Thioesterase"/>
    <property type="match status" value="1"/>
</dbReference>
<keyword evidence="2" id="KW-0378">Hydrolase</keyword>
<dbReference type="InterPro" id="IPR039298">
    <property type="entry name" value="ACOT13"/>
</dbReference>
<gene>
    <name evidence="4" type="ORF">DPV69_02725</name>
</gene>
<dbReference type="OrthoDB" id="32575at2"/>
<dbReference type="PANTHER" id="PTHR21660:SF1">
    <property type="entry name" value="ACYL-COENZYME A THIOESTERASE 13"/>
    <property type="match status" value="1"/>
</dbReference>
<evidence type="ECO:0000313" key="4">
    <source>
        <dbReference type="EMBL" id="RWU10275.1"/>
    </source>
</evidence>
<comment type="similarity">
    <text evidence="1">Belongs to the thioesterase PaaI family.</text>
</comment>
<dbReference type="NCBIfam" id="TIGR00369">
    <property type="entry name" value="unchar_dom_1"/>
    <property type="match status" value="1"/>
</dbReference>
<protein>
    <submittedName>
        <fullName evidence="4">PaaI family thioesterase</fullName>
    </submittedName>
</protein>
<evidence type="ECO:0000256" key="2">
    <source>
        <dbReference type="ARBA" id="ARBA00022801"/>
    </source>
</evidence>
<proteinExistence type="inferred from homology"/>
<dbReference type="InterPro" id="IPR029069">
    <property type="entry name" value="HotDog_dom_sf"/>
</dbReference>
<feature type="domain" description="Thioesterase" evidence="3">
    <location>
        <begin position="55"/>
        <end position="126"/>
    </location>
</feature>
<dbReference type="InterPro" id="IPR006683">
    <property type="entry name" value="Thioestr_dom"/>
</dbReference>
<accession>A0A3S3PVE7</accession>
<evidence type="ECO:0000313" key="5">
    <source>
        <dbReference type="Proteomes" id="UP000284120"/>
    </source>
</evidence>
<dbReference type="AlphaFoldDB" id="A0A3S3PVE7"/>
<dbReference type="InterPro" id="IPR003736">
    <property type="entry name" value="PAAI_dom"/>
</dbReference>
<organism evidence="4 5">
    <name type="scientific">Pedobacter chitinilyticus</name>
    <dbReference type="NCBI Taxonomy" id="2233776"/>
    <lineage>
        <taxon>Bacteria</taxon>
        <taxon>Pseudomonadati</taxon>
        <taxon>Bacteroidota</taxon>
        <taxon>Sphingobacteriia</taxon>
        <taxon>Sphingobacteriales</taxon>
        <taxon>Sphingobacteriaceae</taxon>
        <taxon>Pedobacter</taxon>
    </lineage>
</organism>
<sequence>MDALESMRSYIGKEFDRSPSPFMRWLLPVVVSVEKGSLEFKYVIRSEWLNPMDRLHGGVTAAIIDDVLGATMFSLDEPFYYTTINNTIDYFSVAQENEEITAKTKIIKKGRQFIHAECEIWGRNGTRLIARGTSNLFKTQIKK</sequence>
<dbReference type="GO" id="GO:0047617">
    <property type="term" value="F:fatty acyl-CoA hydrolase activity"/>
    <property type="evidence" value="ECO:0007669"/>
    <property type="project" value="InterPro"/>
</dbReference>
<keyword evidence="5" id="KW-1185">Reference proteome</keyword>
<dbReference type="SUPFAM" id="SSF54637">
    <property type="entry name" value="Thioesterase/thiol ester dehydrase-isomerase"/>
    <property type="match status" value="1"/>
</dbReference>
<dbReference type="PANTHER" id="PTHR21660">
    <property type="entry name" value="THIOESTERASE SUPERFAMILY MEMBER-RELATED"/>
    <property type="match status" value="1"/>
</dbReference>
<reference evidence="4 5" key="1">
    <citation type="submission" date="2018-06" db="EMBL/GenBank/DDBJ databases">
        <title>Pedobacter endophyticus sp. nov., an endophytic bacterium isolated from a leaf of Triticum aestivum.</title>
        <authorList>
            <person name="Zhang L."/>
        </authorList>
    </citation>
    <scope>NUCLEOTIDE SEQUENCE [LARGE SCALE GENOMIC DNA]</scope>
    <source>
        <strain evidence="4 5">CM134L-2</strain>
    </source>
</reference>
<name>A0A3S3PVE7_9SPHI</name>
<dbReference type="Proteomes" id="UP000284120">
    <property type="component" value="Unassembled WGS sequence"/>
</dbReference>
<comment type="caution">
    <text evidence="4">The sequence shown here is derived from an EMBL/GenBank/DDBJ whole genome shotgun (WGS) entry which is preliminary data.</text>
</comment>
<dbReference type="EMBL" id="SAYW01000001">
    <property type="protein sequence ID" value="RWU10275.1"/>
    <property type="molecule type" value="Genomic_DNA"/>
</dbReference>